<feature type="compositionally biased region" description="Basic and acidic residues" evidence="1">
    <location>
        <begin position="202"/>
        <end position="219"/>
    </location>
</feature>
<feature type="transmembrane region" description="Helical" evidence="2">
    <location>
        <begin position="692"/>
        <end position="716"/>
    </location>
</feature>
<evidence type="ECO:0000313" key="4">
    <source>
        <dbReference type="Proteomes" id="UP001194580"/>
    </source>
</evidence>
<feature type="compositionally biased region" description="Polar residues" evidence="1">
    <location>
        <begin position="392"/>
        <end position="402"/>
    </location>
</feature>
<dbReference type="AlphaFoldDB" id="A0AAD4D1F5"/>
<protein>
    <recommendedName>
        <fullName evidence="5">MARVEL domain-containing protein</fullName>
    </recommendedName>
</protein>
<feature type="compositionally biased region" description="Basic and acidic residues" evidence="1">
    <location>
        <begin position="653"/>
        <end position="663"/>
    </location>
</feature>
<feature type="compositionally biased region" description="Basic and acidic residues" evidence="1">
    <location>
        <begin position="415"/>
        <end position="426"/>
    </location>
</feature>
<sequence>MLKKFGLQSNKDKDLDPPPRLSSNNINNSSSSAPTSPLHTNSNNNNKDNGKEKKKKKALRTAASYDSMDSLSHTPRPHLPSTVYEPNPFPLDPTQPDGISRFNAFTKHARRETREVESIDIEIEETKGFVSGKSRHSVDQLDLHHVVRVERSRQEKEEEESDDLEVEYELSRRNQNNKNAISKLGAGLKGAIMGKAGFGGKSQDKEKAVVRETTNKPEEQQEVDAVLQHHLKLQQQQQEVHIRQQEQHYQQQQRYTQEQDVSSRGQRGRPRERERTRNGPIHHQGRSGQSGAGGRGSGFRVGRGGDESSSPSYHKESRDPFGDRRSRVHSLSPPPVPGQEHRGSAAYWPDGREGSHPDDQEQTTPFLPQTSSHHNQGRQQRQQQYDRPRALSQASDSDNGEPSRNVRDGRRHSRERNESDRTRRDAIGGAAGGQRRQSGLYQVTNAASIDRASSELGEEERLAAARDDQRSPERPVPDRLSRAKEWVASHSKNNSIATPAPVMDREAALASLPGAFPSRSPHRRSMDSFDDYGVITPPRGSYFINAGRGSGGYDPRERVAMVDQMRMQELQRSGYRSSMVDDDRHYWNRQLEGYEQRDRYRQSRVDYEYDGVQHSGPFFGYSPGGPDDPDQCDETESTLAPGSAIGGVSKGKAGAEKTTDPTKKMVPLNPTQGDEESQEPVIVKAPNKRRMILRLTSLSCSLLALVLLIAAAPVSHSSSPFTSAVGLAFHYVVVIVSTLVSTAFLFNYFSRRLRRQEKMKRYLLFGLDIFMSILWLIDAFVCISKFPCAVGGQNG</sequence>
<feature type="compositionally biased region" description="Acidic residues" evidence="1">
    <location>
        <begin position="157"/>
        <end position="168"/>
    </location>
</feature>
<feature type="transmembrane region" description="Helical" evidence="2">
    <location>
        <begin position="762"/>
        <end position="781"/>
    </location>
</feature>
<organism evidence="3 4">
    <name type="scientific">Linnemannia exigua</name>
    <dbReference type="NCBI Taxonomy" id="604196"/>
    <lineage>
        <taxon>Eukaryota</taxon>
        <taxon>Fungi</taxon>
        <taxon>Fungi incertae sedis</taxon>
        <taxon>Mucoromycota</taxon>
        <taxon>Mortierellomycotina</taxon>
        <taxon>Mortierellomycetes</taxon>
        <taxon>Mortierellales</taxon>
        <taxon>Mortierellaceae</taxon>
        <taxon>Linnemannia</taxon>
    </lineage>
</organism>
<feature type="region of interest" description="Disordered" evidence="1">
    <location>
        <begin position="1"/>
        <end position="100"/>
    </location>
</feature>
<dbReference type="EMBL" id="JAAAIL010002768">
    <property type="protein sequence ID" value="KAG0254650.1"/>
    <property type="molecule type" value="Genomic_DNA"/>
</dbReference>
<feature type="compositionally biased region" description="Basic and acidic residues" evidence="1">
    <location>
        <begin position="313"/>
        <end position="325"/>
    </location>
</feature>
<feature type="region of interest" description="Disordered" evidence="1">
    <location>
        <begin position="151"/>
        <end position="487"/>
    </location>
</feature>
<keyword evidence="2" id="KW-1133">Transmembrane helix</keyword>
<evidence type="ECO:0000256" key="1">
    <source>
        <dbReference type="SAM" id="MobiDB-lite"/>
    </source>
</evidence>
<feature type="compositionally biased region" description="Low complexity" evidence="1">
    <location>
        <begin position="21"/>
        <end position="47"/>
    </location>
</feature>
<evidence type="ECO:0000313" key="3">
    <source>
        <dbReference type="EMBL" id="KAG0254650.1"/>
    </source>
</evidence>
<feature type="compositionally biased region" description="Basic and acidic residues" evidence="1">
    <location>
        <begin position="350"/>
        <end position="359"/>
    </location>
</feature>
<gene>
    <name evidence="3" type="ORF">BGZ95_005967</name>
</gene>
<accession>A0AAD4D1F5</accession>
<feature type="region of interest" description="Disordered" evidence="1">
    <location>
        <begin position="621"/>
        <end position="679"/>
    </location>
</feature>
<feature type="non-terminal residue" evidence="3">
    <location>
        <position position="795"/>
    </location>
</feature>
<feature type="compositionally biased region" description="Low complexity" evidence="1">
    <location>
        <begin position="247"/>
        <end position="259"/>
    </location>
</feature>
<evidence type="ECO:0000256" key="2">
    <source>
        <dbReference type="SAM" id="Phobius"/>
    </source>
</evidence>
<reference evidence="3" key="1">
    <citation type="journal article" date="2020" name="Fungal Divers.">
        <title>Resolving the Mortierellaceae phylogeny through synthesis of multi-gene phylogenetics and phylogenomics.</title>
        <authorList>
            <person name="Vandepol N."/>
            <person name="Liber J."/>
            <person name="Desiro A."/>
            <person name="Na H."/>
            <person name="Kennedy M."/>
            <person name="Barry K."/>
            <person name="Grigoriev I.V."/>
            <person name="Miller A.N."/>
            <person name="O'Donnell K."/>
            <person name="Stajich J.E."/>
            <person name="Bonito G."/>
        </authorList>
    </citation>
    <scope>NUCLEOTIDE SEQUENCE</scope>
    <source>
        <strain evidence="3">NRRL 28262</strain>
    </source>
</reference>
<feature type="compositionally biased region" description="Polar residues" evidence="1">
    <location>
        <begin position="362"/>
        <end position="374"/>
    </location>
</feature>
<evidence type="ECO:0008006" key="5">
    <source>
        <dbReference type="Google" id="ProtNLM"/>
    </source>
</evidence>
<keyword evidence="2" id="KW-0472">Membrane</keyword>
<proteinExistence type="predicted"/>
<keyword evidence="2" id="KW-0812">Transmembrane</keyword>
<feature type="transmembrane region" description="Helical" evidence="2">
    <location>
        <begin position="728"/>
        <end position="750"/>
    </location>
</feature>
<keyword evidence="4" id="KW-1185">Reference proteome</keyword>
<comment type="caution">
    <text evidence="3">The sequence shown here is derived from an EMBL/GenBank/DDBJ whole genome shotgun (WGS) entry which is preliminary data.</text>
</comment>
<dbReference type="Proteomes" id="UP001194580">
    <property type="component" value="Unassembled WGS sequence"/>
</dbReference>
<feature type="compositionally biased region" description="Gly residues" evidence="1">
    <location>
        <begin position="288"/>
        <end position="302"/>
    </location>
</feature>
<feature type="compositionally biased region" description="Acidic residues" evidence="1">
    <location>
        <begin position="627"/>
        <end position="636"/>
    </location>
</feature>
<feature type="compositionally biased region" description="Basic and acidic residues" evidence="1">
    <location>
        <begin position="459"/>
        <end position="487"/>
    </location>
</feature>
<name>A0AAD4D1F5_9FUNG</name>